<evidence type="ECO:0000256" key="10">
    <source>
        <dbReference type="ARBA" id="ARBA00023136"/>
    </source>
</evidence>
<dbReference type="Pfam" id="PF03739">
    <property type="entry name" value="LptF_LptG"/>
    <property type="match status" value="1"/>
</dbReference>
<evidence type="ECO:0000256" key="1">
    <source>
        <dbReference type="ARBA" id="ARBA00002265"/>
    </source>
</evidence>
<evidence type="ECO:0000313" key="14">
    <source>
        <dbReference type="Proteomes" id="UP000547614"/>
    </source>
</evidence>
<dbReference type="InterPro" id="IPR030922">
    <property type="entry name" value="LptF"/>
</dbReference>
<keyword evidence="8 12" id="KW-0812">Transmembrane</keyword>
<comment type="subcellular location">
    <subcellularLocation>
        <location evidence="2">Cell inner membrane</location>
        <topology evidence="2">Multi-pass membrane protein</topology>
    </subcellularLocation>
</comment>
<feature type="transmembrane region" description="Helical" evidence="12">
    <location>
        <begin position="98"/>
        <end position="120"/>
    </location>
</feature>
<dbReference type="PANTHER" id="PTHR33529">
    <property type="entry name" value="SLR0882 PROTEIN-RELATED"/>
    <property type="match status" value="1"/>
</dbReference>
<evidence type="ECO:0000256" key="5">
    <source>
        <dbReference type="ARBA" id="ARBA00022448"/>
    </source>
</evidence>
<evidence type="ECO:0000256" key="7">
    <source>
        <dbReference type="ARBA" id="ARBA00022519"/>
    </source>
</evidence>
<dbReference type="GO" id="GO:0043190">
    <property type="term" value="C:ATP-binding cassette (ABC) transporter complex"/>
    <property type="evidence" value="ECO:0007669"/>
    <property type="project" value="InterPro"/>
</dbReference>
<comment type="function">
    <text evidence="1">Part of the ABC transporter complex LptBFG involved in the translocation of lipopolysaccharide (LPS) from the inner membrane to the outer membrane.</text>
</comment>
<evidence type="ECO:0000313" key="13">
    <source>
        <dbReference type="EMBL" id="MBB3191447.1"/>
    </source>
</evidence>
<dbReference type="Proteomes" id="UP000547614">
    <property type="component" value="Unassembled WGS sequence"/>
</dbReference>
<name>A0A839VFI1_9GAMM</name>
<keyword evidence="14" id="KW-1185">Reference proteome</keyword>
<feature type="transmembrane region" description="Helical" evidence="12">
    <location>
        <begin position="272"/>
        <end position="291"/>
    </location>
</feature>
<dbReference type="GO" id="GO:0055085">
    <property type="term" value="P:transmembrane transport"/>
    <property type="evidence" value="ECO:0007669"/>
    <property type="project" value="InterPro"/>
</dbReference>
<proteinExistence type="inferred from homology"/>
<evidence type="ECO:0000256" key="9">
    <source>
        <dbReference type="ARBA" id="ARBA00022989"/>
    </source>
</evidence>
<dbReference type="GO" id="GO:0015920">
    <property type="term" value="P:lipopolysaccharide transport"/>
    <property type="evidence" value="ECO:0007669"/>
    <property type="project" value="TreeGrafter"/>
</dbReference>
<accession>A0A839VFI1</accession>
<evidence type="ECO:0000256" key="12">
    <source>
        <dbReference type="SAM" id="Phobius"/>
    </source>
</evidence>
<dbReference type="PANTHER" id="PTHR33529:SF7">
    <property type="entry name" value="LIPOPOLYSACCHARIDE EXPORT SYSTEM PERMEASE PROTEIN LPTF"/>
    <property type="match status" value="1"/>
</dbReference>
<keyword evidence="9 12" id="KW-1133">Transmembrane helix</keyword>
<keyword evidence="6" id="KW-1003">Cell membrane</keyword>
<dbReference type="NCBIfam" id="TIGR04407">
    <property type="entry name" value="LptF_YjgP"/>
    <property type="match status" value="1"/>
</dbReference>
<feature type="transmembrane region" description="Helical" evidence="12">
    <location>
        <begin position="303"/>
        <end position="321"/>
    </location>
</feature>
<dbReference type="InterPro" id="IPR005495">
    <property type="entry name" value="LptG/LptF_permease"/>
</dbReference>
<comment type="subunit">
    <text evidence="11">Component of the lipopolysaccharide transport and assembly complex. The LptBFG transporter is composed of two ATP-binding proteins (LptB) and two transmembrane proteins (LptF and LptG).</text>
</comment>
<comment type="similarity">
    <text evidence="3">Belongs to the LptF/LptG family.</text>
</comment>
<dbReference type="AlphaFoldDB" id="A0A839VFI1"/>
<keyword evidence="7" id="KW-0997">Cell inner membrane</keyword>
<feature type="transmembrane region" description="Helical" evidence="12">
    <location>
        <begin position="333"/>
        <end position="351"/>
    </location>
</feature>
<keyword evidence="5" id="KW-0813">Transport</keyword>
<feature type="transmembrane region" description="Helical" evidence="12">
    <location>
        <begin position="12"/>
        <end position="32"/>
    </location>
</feature>
<evidence type="ECO:0000256" key="6">
    <source>
        <dbReference type="ARBA" id="ARBA00022475"/>
    </source>
</evidence>
<evidence type="ECO:0000256" key="4">
    <source>
        <dbReference type="ARBA" id="ARBA00014213"/>
    </source>
</evidence>
<evidence type="ECO:0000256" key="3">
    <source>
        <dbReference type="ARBA" id="ARBA00007725"/>
    </source>
</evidence>
<keyword evidence="10 12" id="KW-0472">Membrane</keyword>
<protein>
    <recommendedName>
        <fullName evidence="4">Lipopolysaccharide export system permease protein LptF</fullName>
    </recommendedName>
</protein>
<evidence type="ECO:0000256" key="2">
    <source>
        <dbReference type="ARBA" id="ARBA00004429"/>
    </source>
</evidence>
<sequence length="360" mass="39346">MIIFRYLTREILQTMAAVAGVLLLVIMGSRFIRYFTEAAEGEIPISILGTLMLFHLPGFLELILPLAFFLGILLALGQLYLNSEITVLVACGTSPNRLLKVTLVPAALVAAIVALCSLWLTPAGALHNEVMIEEQQSRLDFTALTPGRFQEFGGGRTAYTRDFTDNGTRMQEVFISEQQSRSDDTPESVVTRAAAGYQAVDEETGSRFLVLADGERYSVDPGRREAERLVFETYAVRLSRASEMADLSSPEFATTSALITDPSPEAQAQLQWRLGLPLMVFVLTLVALPLSRVNPRQGRFAKLLPAIFLYVAYLSLQLTALDAIGSGGWPAMVGMWPIHAAFLILGGVMTLRAQRKGVSG</sequence>
<reference evidence="13 14" key="1">
    <citation type="submission" date="2020-08" db="EMBL/GenBank/DDBJ databases">
        <title>Genomic Encyclopedia of Type Strains, Phase III (KMG-III): the genomes of soil and plant-associated and newly described type strains.</title>
        <authorList>
            <person name="Whitman W."/>
        </authorList>
    </citation>
    <scope>NUCLEOTIDE SEQUENCE [LARGE SCALE GENOMIC DNA]</scope>
    <source>
        <strain evidence="13 14">CECT 7282</strain>
    </source>
</reference>
<organism evidence="13 14">
    <name type="scientific">Halomonas cerina</name>
    <dbReference type="NCBI Taxonomy" id="447424"/>
    <lineage>
        <taxon>Bacteria</taxon>
        <taxon>Pseudomonadati</taxon>
        <taxon>Pseudomonadota</taxon>
        <taxon>Gammaproteobacteria</taxon>
        <taxon>Oceanospirillales</taxon>
        <taxon>Halomonadaceae</taxon>
        <taxon>Halomonas</taxon>
    </lineage>
</organism>
<dbReference type="EMBL" id="JACHXP010000013">
    <property type="protein sequence ID" value="MBB3191447.1"/>
    <property type="molecule type" value="Genomic_DNA"/>
</dbReference>
<evidence type="ECO:0000256" key="8">
    <source>
        <dbReference type="ARBA" id="ARBA00022692"/>
    </source>
</evidence>
<evidence type="ECO:0000256" key="11">
    <source>
        <dbReference type="ARBA" id="ARBA00026081"/>
    </source>
</evidence>
<feature type="transmembrane region" description="Helical" evidence="12">
    <location>
        <begin position="52"/>
        <end position="77"/>
    </location>
</feature>
<dbReference type="RefSeq" id="WP_183326227.1">
    <property type="nucleotide sequence ID" value="NZ_JACHXP010000013.1"/>
</dbReference>
<gene>
    <name evidence="13" type="ORF">FHR94_002706</name>
</gene>
<comment type="caution">
    <text evidence="13">The sequence shown here is derived from an EMBL/GenBank/DDBJ whole genome shotgun (WGS) entry which is preliminary data.</text>
</comment>